<evidence type="ECO:0000256" key="2">
    <source>
        <dbReference type="ARBA" id="ARBA00012438"/>
    </source>
</evidence>
<dbReference type="InterPro" id="IPR004358">
    <property type="entry name" value="Sig_transdc_His_kin-like_C"/>
</dbReference>
<dbReference type="Gene3D" id="1.10.287.130">
    <property type="match status" value="1"/>
</dbReference>
<dbReference type="Pfam" id="PF01590">
    <property type="entry name" value="GAF"/>
    <property type="match status" value="1"/>
</dbReference>
<dbReference type="CDD" id="cd00130">
    <property type="entry name" value="PAS"/>
    <property type="match status" value="1"/>
</dbReference>
<dbReference type="SUPFAM" id="SSF55781">
    <property type="entry name" value="GAF domain-like"/>
    <property type="match status" value="1"/>
</dbReference>
<feature type="domain" description="Protein kinase" evidence="4">
    <location>
        <begin position="15"/>
        <end position="277"/>
    </location>
</feature>
<dbReference type="PRINTS" id="PR00344">
    <property type="entry name" value="BCTRLSENSOR"/>
</dbReference>
<dbReference type="Pfam" id="PF13426">
    <property type="entry name" value="PAS_9"/>
    <property type="match status" value="1"/>
</dbReference>
<accession>A0A6M4GW96</accession>
<dbReference type="Gene3D" id="3.30.450.40">
    <property type="match status" value="1"/>
</dbReference>
<dbReference type="SUPFAM" id="SSF47384">
    <property type="entry name" value="Homodimeric domain of signal transducing histidine kinase"/>
    <property type="match status" value="1"/>
</dbReference>
<dbReference type="Gene3D" id="3.30.565.10">
    <property type="entry name" value="Histidine kinase-like ATPase, C-terminal domain"/>
    <property type="match status" value="1"/>
</dbReference>
<dbReference type="SMART" id="SM00065">
    <property type="entry name" value="GAF"/>
    <property type="match status" value="1"/>
</dbReference>
<proteinExistence type="predicted"/>
<dbReference type="Pfam" id="PF13191">
    <property type="entry name" value="AAA_16"/>
    <property type="match status" value="1"/>
</dbReference>
<dbReference type="SUPFAM" id="SSF55874">
    <property type="entry name" value="ATPase domain of HSP90 chaperone/DNA topoisomerase II/histidine kinase"/>
    <property type="match status" value="1"/>
</dbReference>
<dbReference type="InterPro" id="IPR005467">
    <property type="entry name" value="His_kinase_dom"/>
</dbReference>
<dbReference type="Gene3D" id="3.30.450.20">
    <property type="entry name" value="PAS domain"/>
    <property type="match status" value="1"/>
</dbReference>
<dbReference type="PROSITE" id="PS50011">
    <property type="entry name" value="PROTEIN_KINASE_DOM"/>
    <property type="match status" value="1"/>
</dbReference>
<dbReference type="InterPro" id="IPR036097">
    <property type="entry name" value="HisK_dim/P_sf"/>
</dbReference>
<dbReference type="EMBL" id="CP053069">
    <property type="protein sequence ID" value="QJR11292.1"/>
    <property type="molecule type" value="Genomic_DNA"/>
</dbReference>
<dbReference type="InterPro" id="IPR000700">
    <property type="entry name" value="PAS-assoc_C"/>
</dbReference>
<dbReference type="InterPro" id="IPR000719">
    <property type="entry name" value="Prot_kinase_dom"/>
</dbReference>
<dbReference type="InterPro" id="IPR003661">
    <property type="entry name" value="HisK_dim/P_dom"/>
</dbReference>
<feature type="domain" description="PAC" evidence="7">
    <location>
        <begin position="1552"/>
        <end position="1601"/>
    </location>
</feature>
<evidence type="ECO:0000259" key="5">
    <source>
        <dbReference type="PROSITE" id="PS50109"/>
    </source>
</evidence>
<evidence type="ECO:0000313" key="8">
    <source>
        <dbReference type="EMBL" id="QJR11292.1"/>
    </source>
</evidence>
<evidence type="ECO:0000259" key="7">
    <source>
        <dbReference type="PROSITE" id="PS50113"/>
    </source>
</evidence>
<dbReference type="PROSITE" id="PS00108">
    <property type="entry name" value="PROTEIN_KINASE_ST"/>
    <property type="match status" value="1"/>
</dbReference>
<dbReference type="InterPro" id="IPR000014">
    <property type="entry name" value="PAS"/>
</dbReference>
<reference evidence="8 9" key="1">
    <citation type="submission" date="2020-04" db="EMBL/GenBank/DDBJ databases">
        <title>Usitatibacter rugosus gen. nov., sp. nov. and Usitatibacter palustris sp. nov., novel members of Usitatibacteraceae fam. nov. within the order Nitrosomonadales isolated from soil.</title>
        <authorList>
            <person name="Huber K.J."/>
            <person name="Neumann-Schaal M."/>
            <person name="Geppert A."/>
            <person name="Luckner M."/>
            <person name="Wanner G."/>
            <person name="Overmann J."/>
        </authorList>
    </citation>
    <scope>NUCLEOTIDE SEQUENCE [LARGE SCALE GENOMIC DNA]</scope>
    <source>
        <strain evidence="8 9">0125_3</strain>
    </source>
</reference>
<evidence type="ECO:0000313" key="9">
    <source>
        <dbReference type="Proteomes" id="UP000501534"/>
    </source>
</evidence>
<dbReference type="InterPro" id="IPR029016">
    <property type="entry name" value="GAF-like_dom_sf"/>
</dbReference>
<organism evidence="8 9">
    <name type="scientific">Usitatibacter rugosus</name>
    <dbReference type="NCBI Taxonomy" id="2732067"/>
    <lineage>
        <taxon>Bacteria</taxon>
        <taxon>Pseudomonadati</taxon>
        <taxon>Pseudomonadota</taxon>
        <taxon>Betaproteobacteria</taxon>
        <taxon>Nitrosomonadales</taxon>
        <taxon>Usitatibacteraceae</taxon>
        <taxon>Usitatibacter</taxon>
    </lineage>
</organism>
<evidence type="ECO:0000256" key="1">
    <source>
        <dbReference type="ARBA" id="ARBA00000085"/>
    </source>
</evidence>
<dbReference type="Gene3D" id="1.10.510.10">
    <property type="entry name" value="Transferase(Phosphotransferase) domain 1"/>
    <property type="match status" value="1"/>
</dbReference>
<dbReference type="RefSeq" id="WP_212756636.1">
    <property type="nucleotide sequence ID" value="NZ_CP053069.1"/>
</dbReference>
<dbReference type="PANTHER" id="PTHR43642:SF1">
    <property type="entry name" value="HYBRID SIGNAL TRANSDUCTION HISTIDINE KINASE G"/>
    <property type="match status" value="1"/>
</dbReference>
<keyword evidence="3" id="KW-0597">Phosphoprotein</keyword>
<dbReference type="Pfam" id="PF00069">
    <property type="entry name" value="Pkinase"/>
    <property type="match status" value="1"/>
</dbReference>
<name>A0A6M4GW96_9PROT</name>
<dbReference type="CDD" id="cd00082">
    <property type="entry name" value="HisKA"/>
    <property type="match status" value="1"/>
</dbReference>
<dbReference type="InterPro" id="IPR008271">
    <property type="entry name" value="Ser/Thr_kinase_AS"/>
</dbReference>
<dbReference type="InterPro" id="IPR041664">
    <property type="entry name" value="AAA_16"/>
</dbReference>
<dbReference type="InterPro" id="IPR027417">
    <property type="entry name" value="P-loop_NTPase"/>
</dbReference>
<evidence type="ECO:0000259" key="4">
    <source>
        <dbReference type="PROSITE" id="PS50011"/>
    </source>
</evidence>
<feature type="domain" description="Histidine kinase" evidence="5">
    <location>
        <begin position="1621"/>
        <end position="1837"/>
    </location>
</feature>
<dbReference type="InterPro" id="IPR003018">
    <property type="entry name" value="GAF"/>
</dbReference>
<dbReference type="KEGG" id="uru:DSM104443_02365"/>
<dbReference type="Gene3D" id="3.40.50.300">
    <property type="entry name" value="P-loop containing nucleotide triphosphate hydrolases"/>
    <property type="match status" value="1"/>
</dbReference>
<dbReference type="EC" id="2.7.13.3" evidence="2"/>
<dbReference type="PROSITE" id="PS50109">
    <property type="entry name" value="HIS_KIN"/>
    <property type="match status" value="1"/>
</dbReference>
<evidence type="ECO:0000256" key="3">
    <source>
        <dbReference type="ARBA" id="ARBA00022553"/>
    </source>
</evidence>
<dbReference type="InterPro" id="IPR053159">
    <property type="entry name" value="Hybrid_Histidine_Kinase"/>
</dbReference>
<evidence type="ECO:0000259" key="6">
    <source>
        <dbReference type="PROSITE" id="PS50112"/>
    </source>
</evidence>
<dbReference type="NCBIfam" id="TIGR00229">
    <property type="entry name" value="sensory_box"/>
    <property type="match status" value="1"/>
</dbReference>
<feature type="domain" description="PAS" evidence="6">
    <location>
        <begin position="1476"/>
        <end position="1532"/>
    </location>
</feature>
<dbReference type="SUPFAM" id="SSF56112">
    <property type="entry name" value="Protein kinase-like (PK-like)"/>
    <property type="match status" value="1"/>
</dbReference>
<dbReference type="SUPFAM" id="SSF52540">
    <property type="entry name" value="P-loop containing nucleoside triphosphate hydrolases"/>
    <property type="match status" value="1"/>
</dbReference>
<protein>
    <recommendedName>
        <fullName evidence="2">histidine kinase</fullName>
        <ecNumber evidence="2">2.7.13.3</ecNumber>
    </recommendedName>
</protein>
<comment type="catalytic activity">
    <reaction evidence="1">
        <text>ATP + protein L-histidine = ADP + protein N-phospho-L-histidine.</text>
        <dbReference type="EC" id="2.7.13.3"/>
    </reaction>
</comment>
<dbReference type="SUPFAM" id="SSF55785">
    <property type="entry name" value="PYP-like sensor domain (PAS domain)"/>
    <property type="match status" value="1"/>
</dbReference>
<keyword evidence="8" id="KW-0808">Transferase</keyword>
<dbReference type="SMART" id="SM00220">
    <property type="entry name" value="S_TKc"/>
    <property type="match status" value="1"/>
</dbReference>
<dbReference type="CDD" id="cd14014">
    <property type="entry name" value="STKc_PknB_like"/>
    <property type="match status" value="1"/>
</dbReference>
<dbReference type="InterPro" id="IPR011990">
    <property type="entry name" value="TPR-like_helical_dom_sf"/>
</dbReference>
<dbReference type="SUPFAM" id="SSF48452">
    <property type="entry name" value="TPR-like"/>
    <property type="match status" value="1"/>
</dbReference>
<dbReference type="Proteomes" id="UP000501534">
    <property type="component" value="Chromosome"/>
</dbReference>
<dbReference type="SMART" id="SM00091">
    <property type="entry name" value="PAS"/>
    <property type="match status" value="1"/>
</dbReference>
<dbReference type="PANTHER" id="PTHR43642">
    <property type="entry name" value="HYBRID SIGNAL TRANSDUCTION HISTIDINE KINASE G"/>
    <property type="match status" value="1"/>
</dbReference>
<dbReference type="InterPro" id="IPR011009">
    <property type="entry name" value="Kinase-like_dom_sf"/>
</dbReference>
<dbReference type="GO" id="GO:0000155">
    <property type="term" value="F:phosphorelay sensor kinase activity"/>
    <property type="evidence" value="ECO:0007669"/>
    <property type="project" value="InterPro"/>
</dbReference>
<keyword evidence="9" id="KW-1185">Reference proteome</keyword>
<dbReference type="SMART" id="SM00388">
    <property type="entry name" value="HisKA"/>
    <property type="match status" value="1"/>
</dbReference>
<dbReference type="GO" id="GO:0005524">
    <property type="term" value="F:ATP binding"/>
    <property type="evidence" value="ECO:0007669"/>
    <property type="project" value="InterPro"/>
</dbReference>
<sequence>MKAIAMGADRQQESVEILWKDGERAFCRLRRVDAEGQRHAFVPAGAGTEHPTLESINRLTREYELKDHLDSSWALRPLELVRERGRTMLVVEYAGGEPLEGLVGQPMEVGRFLRLAVALSAAVGRLHGRGLIHRDLKPANVFVDSTTGQVWLTGFGIASRLSRERQLPEPPGVITGTLAYMAPEQTGRMNRSVDARSDLYALGITFYRMATGVLPFTVADPMELVHCHIARQAVPPAERAPGVPEAISALIMKLLSKTPEDRYQTAAGLDADLRRCLAPQQLAAGIESFALAAHDIPDVLRISETLYGREEALRALLAAFERVAAEGSSELMLVSGYSGIGKSSLVLELQRASSVSMSIFASGKCDQLKGDIPYAALAQALQALVQMILRSSEAELAGWRDSIRRAVGPNGQLIVSLVPELELVIGKQPPVPDLPPQDARNRFQMAFRGFLHAFAQSDHPLVLFLDDLQWIDSATLALLQDVVSRPETRHLLLIGAYRDNEVGPSHPLISSLAALRETRTRVEEIVLSALEIDDLVRLVASALHCDGQRALPLARLVFEKAGGNPFFVIQFLTELAADGLLSFDAGVTAWTWDVERIGAKGYTDNIVQLMVVRLKRLPAAAQEGLKELACLGSHADFATLAVVRDSSEGEIHSALADATNAGLVLRLEGAYQFVHDRVQEAAYALVPQGLRPETHLRIGRRLRAASRREPTADHVFAIVNQLNHAVGLIADADERVDLLRLNVVAGLRAKSGVAYGAARAYLAQAAALVTADGWTRSHGETLELYLGLAECEYLEGHFESADRLFELMLANSDSNLDRARIYSLRMKVYQVGGSYDASLGLALEALKLFGVAFPESDEEIQAAADAEFRAVAINLGERHIGDLLDAPAALDPEVRATIDLLVDAVPSAYNGRPKLFPLLVMKAVNLSLRHGNTDQSSYAYAVHALMLVGVYGEMAQAFEFSEMALRLNERFGNARLRGALLHLHGDHVNFWRRHFATGAPILEQGLRACLEVGDLVYAGHLAFLSVWQGIERGDALEEASALAARNGEIARRSHNDAVHHTIQLEQQFLACLQGKTRDPLKLDVDGFDEGASLATIEKAAFGCGIALHQVMKQILAFLDGRHPEALEAAHVAEPLLGAAMATPIVATYHFFHALTLTALYPGAPAEEQPKIARLLEGKLEKLEHWAANCPGNYHNRYALLLAEIARIEGRPTEAMDLYEDAIRSARDNGFVHQEALAFELAAQFYAARGFATFAHAYLRNARDAYLRWGAQGKVRQLEAVYPQVRDGDPAPHSSSAIQETVEHLDLGTVVKVSEAISGEIVLEKLIDTLMRTALEHAGAQRGLLLLPHGDEYRIEAEVTTRGNEVAVDLRQSAVTAADLPESIWRYALRTKESVLLPDASGQGPFSSDDYIRRHHARSVLCLPILKQGRLLGMLYLENNLAPHAFTPARMAVLKLLASEAAISMENARLYREVAEREARIRRLVDANIIGIAIWDFDGRILDANDAYLRMVGYGREDVLSGRLRWKDLTPPEWLEREERELLPQLKAAGSLAPYEKEYFRKDGSRVPVLLGLATFEGDGNQGVAFALDLTERKSAGDALRALQMELAHANRLATMGQLAASIAHEVNQPIGATRNNAHAALRFLSADPPDLGEVREALECVVNDTYRAGDIIGRIRDQIRKVPPRKEEVALNDAIEEVIALVRGELSKNRVSVQTQLAEGLPTIHGVRVQLQQVVLNLIVNAIEAMAGVDVGVRELTIRSESHPIEGLCVEVGDSGPGVSPEDRGRIFESFYTTKAGGVGIGLSICRSIIEAHGGRLWADANHPRGALFSFTLPAGLNKGSVHP</sequence>
<dbReference type="GO" id="GO:0009882">
    <property type="term" value="F:blue light photoreceptor activity"/>
    <property type="evidence" value="ECO:0007669"/>
    <property type="project" value="UniProtKB-ARBA"/>
</dbReference>
<gene>
    <name evidence="8" type="primary">sasA_7</name>
    <name evidence="8" type="ORF">DSM104443_02365</name>
</gene>
<dbReference type="SMART" id="SM00387">
    <property type="entry name" value="HATPase_c"/>
    <property type="match status" value="1"/>
</dbReference>
<dbReference type="InterPro" id="IPR003594">
    <property type="entry name" value="HATPase_dom"/>
</dbReference>
<dbReference type="InterPro" id="IPR035965">
    <property type="entry name" value="PAS-like_dom_sf"/>
</dbReference>
<dbReference type="Pfam" id="PF02518">
    <property type="entry name" value="HATPase_c"/>
    <property type="match status" value="1"/>
</dbReference>
<dbReference type="PROSITE" id="PS50112">
    <property type="entry name" value="PAS"/>
    <property type="match status" value="1"/>
</dbReference>
<keyword evidence="8" id="KW-0418">Kinase</keyword>
<dbReference type="PROSITE" id="PS50113">
    <property type="entry name" value="PAC"/>
    <property type="match status" value="1"/>
</dbReference>
<dbReference type="InterPro" id="IPR036890">
    <property type="entry name" value="HATPase_C_sf"/>
</dbReference>